<organism evidence="1">
    <name type="scientific">marine sediment metagenome</name>
    <dbReference type="NCBI Taxonomy" id="412755"/>
    <lineage>
        <taxon>unclassified sequences</taxon>
        <taxon>metagenomes</taxon>
        <taxon>ecological metagenomes</taxon>
    </lineage>
</organism>
<evidence type="ECO:0000313" key="1">
    <source>
        <dbReference type="EMBL" id="KKN33007.1"/>
    </source>
</evidence>
<dbReference type="EMBL" id="LAZR01002212">
    <property type="protein sequence ID" value="KKN33007.1"/>
    <property type="molecule type" value="Genomic_DNA"/>
</dbReference>
<name>A0A0F9Q7M8_9ZZZZ</name>
<reference evidence="1" key="1">
    <citation type="journal article" date="2015" name="Nature">
        <title>Complex archaea that bridge the gap between prokaryotes and eukaryotes.</title>
        <authorList>
            <person name="Spang A."/>
            <person name="Saw J.H."/>
            <person name="Jorgensen S.L."/>
            <person name="Zaremba-Niedzwiedzka K."/>
            <person name="Martijn J."/>
            <person name="Lind A.E."/>
            <person name="van Eijk R."/>
            <person name="Schleper C."/>
            <person name="Guy L."/>
            <person name="Ettema T.J."/>
        </authorList>
    </citation>
    <scope>NUCLEOTIDE SEQUENCE</scope>
</reference>
<comment type="caution">
    <text evidence="1">The sequence shown here is derived from an EMBL/GenBank/DDBJ whole genome shotgun (WGS) entry which is preliminary data.</text>
</comment>
<dbReference type="AlphaFoldDB" id="A0A0F9Q7M8"/>
<sequence length="77" mass="8725">MDGSKMPENHNLGSEVARESHLSYIIKEVKKVEKSGPHGLYVSDYQCSTGNNVLRGWNQACTYILKRLKEIKSEIKS</sequence>
<gene>
    <name evidence="1" type="ORF">LCGC14_0808080</name>
</gene>
<proteinExistence type="predicted"/>
<protein>
    <submittedName>
        <fullName evidence="1">Uncharacterized protein</fullName>
    </submittedName>
</protein>
<accession>A0A0F9Q7M8</accession>